<dbReference type="Gene3D" id="3.90.380.10">
    <property type="entry name" value="Naphthalene 1,2-dioxygenase Alpha Subunit, Chain A, domain 1"/>
    <property type="match status" value="1"/>
</dbReference>
<protein>
    <submittedName>
        <fullName evidence="8">Benzoate/toluate 1,2-dioxygenase alpha subunit</fullName>
        <ecNumber evidence="8">1.14.12.-</ecNumber>
        <ecNumber evidence="8">1.14.12.10</ecNumber>
    </submittedName>
</protein>
<dbReference type="Pfam" id="PF00848">
    <property type="entry name" value="Ring_hydroxyl_A"/>
    <property type="match status" value="1"/>
</dbReference>
<reference evidence="8 9" key="1">
    <citation type="submission" date="2020-08" db="EMBL/GenBank/DDBJ databases">
        <title>Genomic Encyclopedia of Type Strains, Phase IV (KMG-IV): sequencing the most valuable type-strain genomes for metagenomic binning, comparative biology and taxonomic classification.</title>
        <authorList>
            <person name="Goeker M."/>
        </authorList>
    </citation>
    <scope>NUCLEOTIDE SEQUENCE [LARGE SCALE GENOMIC DNA]</scope>
    <source>
        <strain evidence="8 9">DSM 17328</strain>
    </source>
</reference>
<proteinExistence type="inferred from homology"/>
<dbReference type="PROSITE" id="PS51296">
    <property type="entry name" value="RIESKE"/>
    <property type="match status" value="1"/>
</dbReference>
<dbReference type="AlphaFoldDB" id="A0A7W7AZA0"/>
<evidence type="ECO:0000256" key="2">
    <source>
        <dbReference type="ARBA" id="ARBA00022714"/>
    </source>
</evidence>
<dbReference type="Pfam" id="PF00355">
    <property type="entry name" value="Rieske"/>
    <property type="match status" value="1"/>
</dbReference>
<dbReference type="InterPro" id="IPR036922">
    <property type="entry name" value="Rieske_2Fe-2S_sf"/>
</dbReference>
<evidence type="ECO:0000256" key="1">
    <source>
        <dbReference type="ARBA" id="ARBA00008751"/>
    </source>
</evidence>
<feature type="domain" description="Rieske" evidence="7">
    <location>
        <begin position="55"/>
        <end position="165"/>
    </location>
</feature>
<dbReference type="SUPFAM" id="SSF55961">
    <property type="entry name" value="Bet v1-like"/>
    <property type="match status" value="1"/>
</dbReference>
<keyword evidence="9" id="KW-1185">Reference proteome</keyword>
<dbReference type="GO" id="GO:0018623">
    <property type="term" value="F:benzoate 1,2-dioxygenase activity"/>
    <property type="evidence" value="ECO:0007669"/>
    <property type="project" value="UniProtKB-EC"/>
</dbReference>
<keyword evidence="3" id="KW-0479">Metal-binding</keyword>
<keyword evidence="5" id="KW-0408">Iron</keyword>
<dbReference type="EC" id="1.14.12.-" evidence="8"/>
<dbReference type="InterPro" id="IPR017941">
    <property type="entry name" value="Rieske_2Fe-2S"/>
</dbReference>
<dbReference type="RefSeq" id="WP_184065186.1">
    <property type="nucleotide sequence ID" value="NZ_JACHNZ010000005.1"/>
</dbReference>
<keyword evidence="6" id="KW-0411">Iron-sulfur</keyword>
<evidence type="ECO:0000313" key="8">
    <source>
        <dbReference type="EMBL" id="MBB4631106.1"/>
    </source>
</evidence>
<dbReference type="InterPro" id="IPR001663">
    <property type="entry name" value="Rng_hydr_dOase-A"/>
</dbReference>
<dbReference type="EC" id="1.14.12.10" evidence="8"/>
<dbReference type="PRINTS" id="PR00090">
    <property type="entry name" value="RNGDIOXGNASE"/>
</dbReference>
<comment type="caution">
    <text evidence="8">The sequence shown here is derived from an EMBL/GenBank/DDBJ whole genome shotgun (WGS) entry which is preliminary data.</text>
</comment>
<evidence type="ECO:0000256" key="4">
    <source>
        <dbReference type="ARBA" id="ARBA00023002"/>
    </source>
</evidence>
<dbReference type="SUPFAM" id="SSF50022">
    <property type="entry name" value="ISP domain"/>
    <property type="match status" value="1"/>
</dbReference>
<dbReference type="Proteomes" id="UP000566324">
    <property type="component" value="Unassembled WGS sequence"/>
</dbReference>
<dbReference type="PANTHER" id="PTHR43756">
    <property type="entry name" value="CHOLINE MONOOXYGENASE, CHLOROPLASTIC"/>
    <property type="match status" value="1"/>
</dbReference>
<evidence type="ECO:0000259" key="7">
    <source>
        <dbReference type="PROSITE" id="PS51296"/>
    </source>
</evidence>
<name>A0A7W7AZA0_9SPHN</name>
<dbReference type="InterPro" id="IPR015879">
    <property type="entry name" value="Ring_hydroxy_dOase_asu_C_dom"/>
</dbReference>
<gene>
    <name evidence="8" type="ORF">GGQ98_000713</name>
</gene>
<dbReference type="GO" id="GO:0005506">
    <property type="term" value="F:iron ion binding"/>
    <property type="evidence" value="ECO:0007669"/>
    <property type="project" value="InterPro"/>
</dbReference>
<dbReference type="GO" id="GO:0051537">
    <property type="term" value="F:2 iron, 2 sulfur cluster binding"/>
    <property type="evidence" value="ECO:0007669"/>
    <property type="project" value="UniProtKB-KW"/>
</dbReference>
<evidence type="ECO:0000313" key="9">
    <source>
        <dbReference type="Proteomes" id="UP000566324"/>
    </source>
</evidence>
<organism evidence="8 9">
    <name type="scientific">Sphingosinicella soli</name>
    <dbReference type="NCBI Taxonomy" id="333708"/>
    <lineage>
        <taxon>Bacteria</taxon>
        <taxon>Pseudomonadati</taxon>
        <taxon>Pseudomonadota</taxon>
        <taxon>Alphaproteobacteria</taxon>
        <taxon>Sphingomonadales</taxon>
        <taxon>Sphingosinicellaceae</taxon>
        <taxon>Sphingosinicella</taxon>
    </lineage>
</organism>
<sequence length="478" mass="53181">MTQIHDSQQRTELHERLHGWVDKSSSGRVRLDQEVFTNPEMFDLEMEYIFERNWVFLAHESQLAKPNDFLTAHVGRESVVLVRTRAGELKCFINACTHRGARICRQKSGSAKFFRCSFHGWSFANSGELLDVTDEGDGGYPDDFDKTELGLHEVLVASYRGFVFASLSGDVLPLEEYLGDAKRFIDLMVQQSPEDKLEVLHGTVRYVYHGNWKLQAENGVDGYHAPVVHANYIRTTGRRATGDSAYAMQVGIGDGARPVLGSNRRSTGGGPGTGGFFSFPQGHQLIWGMAGAPDARANSHIVSWLQQTYGEEAAWWTNKTIRNLLLFPNVFLMDQNGMQIRIVRPLSVNKTEVISYAIAPVGEAPEIRNLRIRQFEDFMNATGMATPDDLAEFNNCQIGFGNGGRRSDIARGATRWAEGSGQWGAKLGIAALLSSDAVADEGLFAELHEEWLRRMEEALEIEAARALGEHGSKKEPVV</sequence>
<comment type="similarity">
    <text evidence="1">Belongs to the bacterial ring-hydroxylating dioxygenase alpha subunit family.</text>
</comment>
<keyword evidence="8" id="KW-0223">Dioxygenase</keyword>
<evidence type="ECO:0000256" key="3">
    <source>
        <dbReference type="ARBA" id="ARBA00022723"/>
    </source>
</evidence>
<evidence type="ECO:0000256" key="5">
    <source>
        <dbReference type="ARBA" id="ARBA00023004"/>
    </source>
</evidence>
<accession>A0A7W7AZA0</accession>
<keyword evidence="4 8" id="KW-0560">Oxidoreductase</keyword>
<dbReference type="Gene3D" id="2.102.10.10">
    <property type="entry name" value="Rieske [2Fe-2S] iron-sulphur domain"/>
    <property type="match status" value="1"/>
</dbReference>
<keyword evidence="2" id="KW-0001">2Fe-2S</keyword>
<evidence type="ECO:0000256" key="6">
    <source>
        <dbReference type="ARBA" id="ARBA00023014"/>
    </source>
</evidence>
<dbReference type="PANTHER" id="PTHR43756:SF1">
    <property type="entry name" value="3-PHENYLPROPIONATE_CINNAMIC ACID DIOXYGENASE SUBUNIT ALPHA"/>
    <property type="match status" value="1"/>
</dbReference>
<dbReference type="EMBL" id="JACHNZ010000005">
    <property type="protein sequence ID" value="MBB4631106.1"/>
    <property type="molecule type" value="Genomic_DNA"/>
</dbReference>